<dbReference type="Gene3D" id="3.40.33.10">
    <property type="entry name" value="CAP"/>
    <property type="match status" value="1"/>
</dbReference>
<dbReference type="PANTHER" id="PTHR10334">
    <property type="entry name" value="CYSTEINE-RICH SECRETORY PROTEIN-RELATED"/>
    <property type="match status" value="1"/>
</dbReference>
<dbReference type="AlphaFoldDB" id="A0A4U5NTJ2"/>
<dbReference type="EMBL" id="AZBU02000003">
    <property type="protein sequence ID" value="TKR86819.1"/>
    <property type="molecule type" value="Genomic_DNA"/>
</dbReference>
<dbReference type="InterPro" id="IPR034113">
    <property type="entry name" value="SCP_GAPR1-like"/>
</dbReference>
<sequence>MDPGFNIAEYRVKHLKETNDYRKKHGADPLVLDEELNKLAQEWADTISKSNALKHRSNNLYGENIAAGYPLADIEPVKKWYEEESKYDYKACQFSNDTGYFTQLVWRKTKRMGLGVAKSAQGWYVIVANYDPPGNFVGQFLLNVGTKR</sequence>
<evidence type="ECO:0000313" key="2">
    <source>
        <dbReference type="EMBL" id="TKR86819.1"/>
    </source>
</evidence>
<dbReference type="Proteomes" id="UP000298663">
    <property type="component" value="Unassembled WGS sequence"/>
</dbReference>
<dbReference type="InterPro" id="IPR035940">
    <property type="entry name" value="CAP_sf"/>
</dbReference>
<dbReference type="OrthoDB" id="337038at2759"/>
<evidence type="ECO:0000259" key="1">
    <source>
        <dbReference type="SMART" id="SM00198"/>
    </source>
</evidence>
<feature type="domain" description="SCP" evidence="1">
    <location>
        <begin position="9"/>
        <end position="138"/>
    </location>
</feature>
<comment type="caution">
    <text evidence="2">The sequence shown here is derived from an EMBL/GenBank/DDBJ whole genome shotgun (WGS) entry which is preliminary data.</text>
</comment>
<evidence type="ECO:0000313" key="3">
    <source>
        <dbReference type="Proteomes" id="UP000298663"/>
    </source>
</evidence>
<name>A0A4U5NTJ2_STECR</name>
<dbReference type="SMART" id="SM00198">
    <property type="entry name" value="SCP"/>
    <property type="match status" value="1"/>
</dbReference>
<reference evidence="2 3" key="2">
    <citation type="journal article" date="2019" name="G3 (Bethesda)">
        <title>Hybrid Assembly of the Genome of the Entomopathogenic Nematode Steinernema carpocapsae Identifies the X-Chromosome.</title>
        <authorList>
            <person name="Serra L."/>
            <person name="Macchietto M."/>
            <person name="Macias-Munoz A."/>
            <person name="McGill C.J."/>
            <person name="Rodriguez I.M."/>
            <person name="Rodriguez B."/>
            <person name="Murad R."/>
            <person name="Mortazavi A."/>
        </authorList>
    </citation>
    <scope>NUCLEOTIDE SEQUENCE [LARGE SCALE GENOMIC DNA]</scope>
    <source>
        <strain evidence="2 3">ALL</strain>
    </source>
</reference>
<dbReference type="SUPFAM" id="SSF55797">
    <property type="entry name" value="PR-1-like"/>
    <property type="match status" value="1"/>
</dbReference>
<gene>
    <name evidence="2" type="ORF">L596_011334</name>
</gene>
<dbReference type="CDD" id="cd05382">
    <property type="entry name" value="CAP_GAPR1-like"/>
    <property type="match status" value="1"/>
</dbReference>
<dbReference type="InterPro" id="IPR014044">
    <property type="entry name" value="CAP_dom"/>
</dbReference>
<proteinExistence type="predicted"/>
<dbReference type="PRINTS" id="PR00837">
    <property type="entry name" value="V5TPXLIKE"/>
</dbReference>
<accession>A0A4U5NTJ2</accession>
<dbReference type="InterPro" id="IPR001283">
    <property type="entry name" value="CRISP-related"/>
</dbReference>
<keyword evidence="3" id="KW-1185">Reference proteome</keyword>
<reference evidence="2 3" key="1">
    <citation type="journal article" date="2015" name="Genome Biol.">
        <title>Comparative genomics of Steinernema reveals deeply conserved gene regulatory networks.</title>
        <authorList>
            <person name="Dillman A.R."/>
            <person name="Macchietto M."/>
            <person name="Porter C.F."/>
            <person name="Rogers A."/>
            <person name="Williams B."/>
            <person name="Antoshechkin I."/>
            <person name="Lee M.M."/>
            <person name="Goodwin Z."/>
            <person name="Lu X."/>
            <person name="Lewis E.E."/>
            <person name="Goodrich-Blair H."/>
            <person name="Stock S.P."/>
            <person name="Adams B.J."/>
            <person name="Sternberg P.W."/>
            <person name="Mortazavi A."/>
        </authorList>
    </citation>
    <scope>NUCLEOTIDE SEQUENCE [LARGE SCALE GENOMIC DNA]</scope>
    <source>
        <strain evidence="2 3">ALL</strain>
    </source>
</reference>
<protein>
    <recommendedName>
        <fullName evidence="1">SCP domain-containing protein</fullName>
    </recommendedName>
</protein>
<dbReference type="STRING" id="34508.A0A4U5NTJ2"/>
<organism evidence="2 3">
    <name type="scientific">Steinernema carpocapsae</name>
    <name type="common">Entomopathogenic nematode</name>
    <dbReference type="NCBI Taxonomy" id="34508"/>
    <lineage>
        <taxon>Eukaryota</taxon>
        <taxon>Metazoa</taxon>
        <taxon>Ecdysozoa</taxon>
        <taxon>Nematoda</taxon>
        <taxon>Chromadorea</taxon>
        <taxon>Rhabditida</taxon>
        <taxon>Tylenchina</taxon>
        <taxon>Panagrolaimomorpha</taxon>
        <taxon>Strongyloidoidea</taxon>
        <taxon>Steinernematidae</taxon>
        <taxon>Steinernema</taxon>
    </lineage>
</organism>
<dbReference type="Pfam" id="PF00188">
    <property type="entry name" value="CAP"/>
    <property type="match status" value="1"/>
</dbReference>
<dbReference type="FunFam" id="3.40.33.10:FF:000002">
    <property type="entry name" value="Golgi-associated plant pathogenesis-related protein 1"/>
    <property type="match status" value="1"/>
</dbReference>